<reference evidence="3" key="1">
    <citation type="submission" date="2020-05" db="EMBL/GenBank/DDBJ databases">
        <title>Mycena genomes resolve the evolution of fungal bioluminescence.</title>
        <authorList>
            <person name="Tsai I.J."/>
        </authorList>
    </citation>
    <scope>NUCLEOTIDE SEQUENCE</scope>
    <source>
        <strain evidence="3">CCC161011</strain>
    </source>
</reference>
<dbReference type="Pfam" id="PF18758">
    <property type="entry name" value="KDZ"/>
    <property type="match status" value="1"/>
</dbReference>
<sequence>MAPGVGKRKKPTTITFGRAPPASGATPAVGSSASSSTGGVLREKTSIRLDGVARQQRSIVPVALGKQHPKVHPDVARPLAPIYEPYSAADHGGDEDYEDYDDEGGRDLRASDHPLQQWAEDHRETYLAEVLRHEGRGNYAGGACSRCTIHPQGEADHRCITCLSSGELLCAGCIVAAHRYLPFHKIQRWDGAKFQRVALKSLGLRIQLGHWHGSETDRICPLPLTAPNDDFVIVDNSGVHPVHLDYCNCGLGGHPMVQLLCFYDDIICSQTDNLHYKKDKDRYHEFLRMTRQWRNVQMLKRAGRGHDLAGIAGTRAGECALLCPACPQPGKNLPPGWKDAPDKKQFLYALFLALDANFRLKRKDVSSEEKDPGLGNGLAFYGKVEAYMHHVKKHWHQKQDRSHCVAHDAVDKPDREARRTASSGVGAVDCTRHNMKRPRAVGDLQLRECYINMDYMFFYSIAGTELLRFFVSYDIACQWHLNIWSRMQKYQDATLTLDGRGKFMTFLVPKFHLPAHIEACNLKFSFNLTRNVGQTDGEAPERGWADANPLARSMKEMGPGFRRDTIDDHFNDWNHKKIIALGYTLHRKVEKAVPEMVKTREALRDMNESVGPEPVKKWVGMAEKWEADISAPNPFETIRKDQHVAKVRAELAAEAAERERLGREDEGAVKGDMHITELIAMGLQLEEQQRVLAFDVAATGLHPTDGQCRAMIERTSKLRRKIFAWIEVQQKFFPALANIRACEDEARARVLDGQPIPGVPVSSIALWLPSAIAGAAVPDARELVIKKSIFKHEYRLRVGQASEMLHEIRRLLLVRTHLYKLKDTHSRGVRANMRSGDKIAALNEQIKRAAAVYRAAHGSLERLGGELKRDEWSWTLQPLWEDDVWGLPQSRFHDPERKKRKRARKAKKVERPLSWIWPGDDDVAMNEAVRIEWAKTRARSMRWAEEVDLLEEEMHHVSAFLRWRSEWWRERMDQRGLLAGPQLEGETVYALRQAGLGRPYPAGGREGKLGDDAVGSDEEDESDAEDSGEDEPIPALPVRPVKPAYVDEVLVM</sequence>
<protein>
    <submittedName>
        <fullName evidence="3">CxC2 domain-containing protein</fullName>
    </submittedName>
</protein>
<feature type="compositionally biased region" description="Acidic residues" evidence="1">
    <location>
        <begin position="93"/>
        <end position="102"/>
    </location>
</feature>
<name>A0A8H6YHF8_9AGAR</name>
<accession>A0A8H6YHF8</accession>
<dbReference type="EMBL" id="JACAZI010000006">
    <property type="protein sequence ID" value="KAF7358324.1"/>
    <property type="molecule type" value="Genomic_DNA"/>
</dbReference>
<evidence type="ECO:0000313" key="3">
    <source>
        <dbReference type="EMBL" id="KAF7358324.1"/>
    </source>
</evidence>
<dbReference type="Pfam" id="PF18803">
    <property type="entry name" value="CxC2"/>
    <property type="match status" value="1"/>
</dbReference>
<feature type="region of interest" description="Disordered" evidence="1">
    <location>
        <begin position="1"/>
        <end position="49"/>
    </location>
</feature>
<feature type="domain" description="CxC2-like cysteine cluster KDZ transposase-associated" evidence="2">
    <location>
        <begin position="199"/>
        <end position="261"/>
    </location>
</feature>
<dbReference type="CDD" id="cd19757">
    <property type="entry name" value="Bbox1"/>
    <property type="match status" value="1"/>
</dbReference>
<comment type="caution">
    <text evidence="3">The sequence shown here is derived from an EMBL/GenBank/DDBJ whole genome shotgun (WGS) entry which is preliminary data.</text>
</comment>
<evidence type="ECO:0000256" key="1">
    <source>
        <dbReference type="SAM" id="MobiDB-lite"/>
    </source>
</evidence>
<feature type="region of interest" description="Disordered" evidence="1">
    <location>
        <begin position="85"/>
        <end position="105"/>
    </location>
</feature>
<dbReference type="InterPro" id="IPR040521">
    <property type="entry name" value="KDZ"/>
</dbReference>
<feature type="region of interest" description="Disordered" evidence="1">
    <location>
        <begin position="1000"/>
        <end position="1039"/>
    </location>
</feature>
<dbReference type="Proteomes" id="UP000620124">
    <property type="component" value="Unassembled WGS sequence"/>
</dbReference>
<dbReference type="PANTHER" id="PTHR33096">
    <property type="entry name" value="CXC2 DOMAIN-CONTAINING PROTEIN"/>
    <property type="match status" value="1"/>
</dbReference>
<organism evidence="3 4">
    <name type="scientific">Mycena venus</name>
    <dbReference type="NCBI Taxonomy" id="2733690"/>
    <lineage>
        <taxon>Eukaryota</taxon>
        <taxon>Fungi</taxon>
        <taxon>Dikarya</taxon>
        <taxon>Basidiomycota</taxon>
        <taxon>Agaricomycotina</taxon>
        <taxon>Agaricomycetes</taxon>
        <taxon>Agaricomycetidae</taxon>
        <taxon>Agaricales</taxon>
        <taxon>Marasmiineae</taxon>
        <taxon>Mycenaceae</taxon>
        <taxon>Mycena</taxon>
    </lineage>
</organism>
<feature type="compositionally biased region" description="Acidic residues" evidence="1">
    <location>
        <begin position="1014"/>
        <end position="1032"/>
    </location>
</feature>
<proteinExistence type="predicted"/>
<feature type="compositionally biased region" description="Basic residues" evidence="1">
    <location>
        <begin position="1"/>
        <end position="11"/>
    </location>
</feature>
<evidence type="ECO:0000259" key="2">
    <source>
        <dbReference type="Pfam" id="PF18803"/>
    </source>
</evidence>
<dbReference type="PANTHER" id="PTHR33096:SF1">
    <property type="entry name" value="CXC1-LIKE CYSTEINE CLUSTER ASSOCIATED WITH KDZ TRANSPOSASES DOMAIN-CONTAINING PROTEIN"/>
    <property type="match status" value="1"/>
</dbReference>
<feature type="compositionally biased region" description="Low complexity" evidence="1">
    <location>
        <begin position="19"/>
        <end position="40"/>
    </location>
</feature>
<evidence type="ECO:0000313" key="4">
    <source>
        <dbReference type="Proteomes" id="UP000620124"/>
    </source>
</evidence>
<gene>
    <name evidence="3" type="ORF">MVEN_00881900</name>
</gene>
<dbReference type="AlphaFoldDB" id="A0A8H6YHF8"/>
<dbReference type="OrthoDB" id="3257338at2759"/>
<dbReference type="InterPro" id="IPR041457">
    <property type="entry name" value="CxC2_KDZ-assoc"/>
</dbReference>
<keyword evidence="4" id="KW-1185">Reference proteome</keyword>